<evidence type="ECO:0000313" key="6">
    <source>
        <dbReference type="EMBL" id="XAH73721.1"/>
    </source>
</evidence>
<reference evidence="6 7" key="1">
    <citation type="submission" date="2024-02" db="EMBL/GenBank/DDBJ databases">
        <title>Bacterial strain from lacustrine sediment.</title>
        <authorList>
            <person name="Petit C."/>
            <person name="Fadhlaoui K."/>
        </authorList>
    </citation>
    <scope>NUCLEOTIDE SEQUENCE [LARGE SCALE GENOMIC DNA]</scope>
    <source>
        <strain evidence="6 7">IPX-CK</strain>
    </source>
</reference>
<dbReference type="Gene3D" id="2.40.30.170">
    <property type="match status" value="1"/>
</dbReference>
<name>A0ABZ3EU26_9FIRM</name>
<evidence type="ECO:0000256" key="1">
    <source>
        <dbReference type="ARBA" id="ARBA00004196"/>
    </source>
</evidence>
<dbReference type="Proteomes" id="UP001451571">
    <property type="component" value="Chromosome"/>
</dbReference>
<dbReference type="InterPro" id="IPR050465">
    <property type="entry name" value="UPF0194_transport"/>
</dbReference>
<dbReference type="EMBL" id="CP146256">
    <property type="protein sequence ID" value="XAH73721.1"/>
    <property type="molecule type" value="Genomic_DNA"/>
</dbReference>
<evidence type="ECO:0000256" key="4">
    <source>
        <dbReference type="SAM" id="MobiDB-lite"/>
    </source>
</evidence>
<feature type="coiled-coil region" evidence="3">
    <location>
        <begin position="165"/>
        <end position="192"/>
    </location>
</feature>
<evidence type="ECO:0000256" key="2">
    <source>
        <dbReference type="ARBA" id="ARBA00023054"/>
    </source>
</evidence>
<feature type="region of interest" description="Disordered" evidence="4">
    <location>
        <begin position="125"/>
        <end position="152"/>
    </location>
</feature>
<gene>
    <name evidence="6" type="ORF">V6984_19810</name>
</gene>
<evidence type="ECO:0000256" key="3">
    <source>
        <dbReference type="SAM" id="Coils"/>
    </source>
</evidence>
<organism evidence="6 7">
    <name type="scientific">Kineothrix sedimenti</name>
    <dbReference type="NCBI Taxonomy" id="3123317"/>
    <lineage>
        <taxon>Bacteria</taxon>
        <taxon>Bacillati</taxon>
        <taxon>Bacillota</taxon>
        <taxon>Clostridia</taxon>
        <taxon>Lachnospirales</taxon>
        <taxon>Lachnospiraceae</taxon>
        <taxon>Kineothrix</taxon>
    </lineage>
</organism>
<dbReference type="PANTHER" id="PTHR32347">
    <property type="entry name" value="EFFLUX SYSTEM COMPONENT YKNX-RELATED"/>
    <property type="match status" value="1"/>
</dbReference>
<sequence>MVKVKEFMKKHKKLLILLCILIVIVIGVLAVRAQLNKQMEAVQAAMNKQETALVEKRSLVSSISATGKVVSNESKSIIVNLTGVEVKDVNIEVGDTVQEGDVLLEFDSSDIEDSLADAKTSLNASSSKSGISVSSSQRSLSEAQAARDIDAERANQDVADAWNDYLEALTDLEEAEDDYDNAKQTTVEKKGEMELRQSNAEAAKGSMESAASQFGSTVEGLRSTYGAYDFSALSIENSNLVSLSGSDFVTDGDTAATDAITQAIVGLISLQQQYSSASETYSASSSDLASWQTKYSTAQSSESTYEKAVDTAQSTVDSKLDAYNTQVRNQEDLARNNSSTVAAKEDGLRTDKLSASTASLTDKQQVKQYETQLEDCVVKAPFSGVVTAVNVEAGDIYKGESILTIEDTSAYEVSAEIDEYDISSIELGQKVVIKTNGTGDAQLEGSVIDIAPRATETTGTDVTYTIKVSVDTPNDDLRLDMTAKLSIILESKDNIMTVPYDAVQTDDEGNKYVEVINDEAKPAEAATDTNVQDETGEKNTSNTEIVYINTGIESDYYVEVESGELTEGMQVVVKAAQSSTDLESIMSMRGPMGGF</sequence>
<accession>A0ABZ3EU26</accession>
<protein>
    <submittedName>
        <fullName evidence="6">HlyD family efflux transporter periplasmic adaptor subunit</fullName>
    </submittedName>
</protein>
<proteinExistence type="predicted"/>
<dbReference type="Gene3D" id="2.40.50.100">
    <property type="match status" value="2"/>
</dbReference>
<dbReference type="SUPFAM" id="SSF111369">
    <property type="entry name" value="HlyD-like secretion proteins"/>
    <property type="match status" value="1"/>
</dbReference>
<keyword evidence="7" id="KW-1185">Reference proteome</keyword>
<dbReference type="RefSeq" id="WP_342757324.1">
    <property type="nucleotide sequence ID" value="NZ_CP146256.1"/>
</dbReference>
<evidence type="ECO:0000313" key="7">
    <source>
        <dbReference type="Proteomes" id="UP001451571"/>
    </source>
</evidence>
<dbReference type="InterPro" id="IPR058636">
    <property type="entry name" value="Beta-barrel_YknX"/>
</dbReference>
<dbReference type="Pfam" id="PF25990">
    <property type="entry name" value="Beta-barrel_YknX"/>
    <property type="match status" value="1"/>
</dbReference>
<feature type="domain" description="YknX-like beta-barrel" evidence="5">
    <location>
        <begin position="411"/>
        <end position="487"/>
    </location>
</feature>
<comment type="subcellular location">
    <subcellularLocation>
        <location evidence="1">Cell envelope</location>
    </subcellularLocation>
</comment>
<evidence type="ECO:0000259" key="5">
    <source>
        <dbReference type="Pfam" id="PF25990"/>
    </source>
</evidence>
<dbReference type="Gene3D" id="2.40.420.20">
    <property type="match status" value="1"/>
</dbReference>
<keyword evidence="2 3" id="KW-0175">Coiled coil</keyword>
<feature type="compositionally biased region" description="Low complexity" evidence="4">
    <location>
        <begin position="125"/>
        <end position="141"/>
    </location>
</feature>